<organism evidence="2 3">
    <name type="scientific">Candidatus Devosia phytovorans</name>
    <dbReference type="NCBI Taxonomy" id="3121372"/>
    <lineage>
        <taxon>Bacteria</taxon>
        <taxon>Pseudomonadati</taxon>
        <taxon>Pseudomonadota</taxon>
        <taxon>Alphaproteobacteria</taxon>
        <taxon>Hyphomicrobiales</taxon>
        <taxon>Devosiaceae</taxon>
        <taxon>Devosia</taxon>
    </lineage>
</organism>
<feature type="transmembrane region" description="Helical" evidence="1">
    <location>
        <begin position="112"/>
        <end position="134"/>
    </location>
</feature>
<gene>
    <name evidence="2" type="ORF">P0Y65_04920</name>
</gene>
<feature type="transmembrane region" description="Helical" evidence="1">
    <location>
        <begin position="51"/>
        <end position="71"/>
    </location>
</feature>
<reference evidence="2" key="1">
    <citation type="submission" date="2023-03" db="EMBL/GenBank/DDBJ databases">
        <title>Andean soil-derived lignocellulolytic bacterial consortium as a source of novel taxa and putative plastic-active enzymes.</title>
        <authorList>
            <person name="Diaz-Garcia L."/>
            <person name="Chuvochina M."/>
            <person name="Feuerriegel G."/>
            <person name="Bunk B."/>
            <person name="Sproer C."/>
            <person name="Streit W.R."/>
            <person name="Rodriguez L.M."/>
            <person name="Overmann J."/>
            <person name="Jimenez D.J."/>
        </authorList>
    </citation>
    <scope>NUCLEOTIDE SEQUENCE</scope>
    <source>
        <strain evidence="2">MAG 4196</strain>
    </source>
</reference>
<dbReference type="InterPro" id="IPR049713">
    <property type="entry name" value="Pr6Pr-like"/>
</dbReference>
<dbReference type="EMBL" id="CP119312">
    <property type="protein sequence ID" value="WEK05601.1"/>
    <property type="molecule type" value="Genomic_DNA"/>
</dbReference>
<keyword evidence="1" id="KW-0812">Transmembrane</keyword>
<accession>A0AAJ6B1B3</accession>
<name>A0AAJ6B1B3_9HYPH</name>
<evidence type="ECO:0000313" key="2">
    <source>
        <dbReference type="EMBL" id="WEK05601.1"/>
    </source>
</evidence>
<sequence>MNRPRPVSTRKLLTWLGVLMGAAGLVLQFVLSLQVAHAAGRDIPGFLGHFLAFYTILTNVTLVLIYLSELFPRSPLAPFHRPVVRGFMAANIALVGLYVFFVLRFINPLEGIFLVADTLLHYVCPTLYVLWWLLTQTHNRLRWADLPAMLAPTLVYFIYILARGTWVQQYPYPILNVVELGYPAVLLNAVTMALALAVLCLAVIGLDKGLGRRRLSAII</sequence>
<proteinExistence type="predicted"/>
<dbReference type="AlphaFoldDB" id="A0AAJ6B1B3"/>
<keyword evidence="1" id="KW-1133">Transmembrane helix</keyword>
<dbReference type="Proteomes" id="UP001217476">
    <property type="component" value="Chromosome"/>
</dbReference>
<feature type="transmembrane region" description="Helical" evidence="1">
    <location>
        <begin position="182"/>
        <end position="206"/>
    </location>
</feature>
<feature type="transmembrane region" description="Helical" evidence="1">
    <location>
        <begin position="12"/>
        <end position="31"/>
    </location>
</feature>
<feature type="transmembrane region" description="Helical" evidence="1">
    <location>
        <begin position="83"/>
        <end position="106"/>
    </location>
</feature>
<dbReference type="NCBIfam" id="NF038065">
    <property type="entry name" value="Pr6Pr"/>
    <property type="match status" value="1"/>
</dbReference>
<evidence type="ECO:0000313" key="3">
    <source>
        <dbReference type="Proteomes" id="UP001217476"/>
    </source>
</evidence>
<evidence type="ECO:0000256" key="1">
    <source>
        <dbReference type="SAM" id="Phobius"/>
    </source>
</evidence>
<protein>
    <submittedName>
        <fullName evidence="2">Pr6Pr family membrane protein</fullName>
    </submittedName>
</protein>
<feature type="transmembrane region" description="Helical" evidence="1">
    <location>
        <begin position="146"/>
        <end position="162"/>
    </location>
</feature>
<keyword evidence="1" id="KW-0472">Membrane</keyword>